<sequence>MSNSNQKVKHGTIEICELGTIYLRFFLNFIEWYRAYQFKK</sequence>
<protein>
    <submittedName>
        <fullName evidence="1">Uncharacterized protein</fullName>
    </submittedName>
</protein>
<dbReference type="EMBL" id="GBXM01004679">
    <property type="protein sequence ID" value="JAI03899.1"/>
    <property type="molecule type" value="Transcribed_RNA"/>
</dbReference>
<organism evidence="1">
    <name type="scientific">Anguilla anguilla</name>
    <name type="common">European freshwater eel</name>
    <name type="synonym">Muraena anguilla</name>
    <dbReference type="NCBI Taxonomy" id="7936"/>
    <lineage>
        <taxon>Eukaryota</taxon>
        <taxon>Metazoa</taxon>
        <taxon>Chordata</taxon>
        <taxon>Craniata</taxon>
        <taxon>Vertebrata</taxon>
        <taxon>Euteleostomi</taxon>
        <taxon>Actinopterygii</taxon>
        <taxon>Neopterygii</taxon>
        <taxon>Teleostei</taxon>
        <taxon>Anguilliformes</taxon>
        <taxon>Anguillidae</taxon>
        <taxon>Anguilla</taxon>
    </lineage>
</organism>
<reference evidence="1" key="2">
    <citation type="journal article" date="2015" name="Fish Shellfish Immunol.">
        <title>Early steps in the European eel (Anguilla anguilla)-Vibrio vulnificus interaction in the gills: Role of the RtxA13 toxin.</title>
        <authorList>
            <person name="Callol A."/>
            <person name="Pajuelo D."/>
            <person name="Ebbesson L."/>
            <person name="Teles M."/>
            <person name="MacKenzie S."/>
            <person name="Amaro C."/>
        </authorList>
    </citation>
    <scope>NUCLEOTIDE SEQUENCE</scope>
</reference>
<proteinExistence type="predicted"/>
<dbReference type="AlphaFoldDB" id="A0A0E9XQD6"/>
<name>A0A0E9XQD6_ANGAN</name>
<accession>A0A0E9XQD6</accession>
<reference evidence="1" key="1">
    <citation type="submission" date="2014-11" db="EMBL/GenBank/DDBJ databases">
        <authorList>
            <person name="Amaro Gonzalez C."/>
        </authorList>
    </citation>
    <scope>NUCLEOTIDE SEQUENCE</scope>
</reference>
<evidence type="ECO:0000313" key="1">
    <source>
        <dbReference type="EMBL" id="JAI03899.1"/>
    </source>
</evidence>